<feature type="region of interest" description="Disordered" evidence="1">
    <location>
        <begin position="309"/>
        <end position="334"/>
    </location>
</feature>
<feature type="compositionally biased region" description="Polar residues" evidence="1">
    <location>
        <begin position="310"/>
        <end position="327"/>
    </location>
</feature>
<name>A0ABR8YL24_9MICC</name>
<keyword evidence="3" id="KW-1185">Reference proteome</keyword>
<evidence type="ECO:0000256" key="1">
    <source>
        <dbReference type="SAM" id="MobiDB-lite"/>
    </source>
</evidence>
<evidence type="ECO:0000313" key="3">
    <source>
        <dbReference type="Proteomes" id="UP000652763"/>
    </source>
</evidence>
<dbReference type="Proteomes" id="UP000652763">
    <property type="component" value="Unassembled WGS sequence"/>
</dbReference>
<accession>A0ABR8YL24</accession>
<protein>
    <submittedName>
        <fullName evidence="2">Heavy-metal-associated domain-containing protein</fullName>
    </submittedName>
</protein>
<dbReference type="RefSeq" id="WP_191748397.1">
    <property type="nucleotide sequence ID" value="NZ_JACSQC010000007.1"/>
</dbReference>
<evidence type="ECO:0000313" key="2">
    <source>
        <dbReference type="EMBL" id="MBD8044930.1"/>
    </source>
</evidence>
<gene>
    <name evidence="2" type="ORF">H9638_14055</name>
</gene>
<dbReference type="EMBL" id="JACSQC010000007">
    <property type="protein sequence ID" value="MBD8044930.1"/>
    <property type="molecule type" value="Genomic_DNA"/>
</dbReference>
<sequence length="334" mass="34389">MNAGARLALYGAGLVVVFGGAFGIAGAVAPENAVTGWMEEGRSGGNAMTDHAEGPGSAGTEPAAAAPDAVKGLAAGVGGYLLSPVQAPETAGQPGTLSFQIQDAAGNPVREYETSHDRDLHLIVARTDGSLFRHVHPVLDESTGTWSAPWEWAEAGSYRVFADFTPTAAESGAASLTLTRTVQVAGEFTPAAPQPTRVDQVDGFTVSLDGDMVAGSSNPLTLSVARDGEPVTTLEPYLGAFGHLVALRDGDLAYLHVHAEGETPEAGQTAGPDIRFAAQVPTAGRYLLYLDFQVDGQVHTAEFVLDAAHSRSNSTTGNTESTDTGSGPHSEPGH</sequence>
<comment type="caution">
    <text evidence="2">The sequence shown here is derived from an EMBL/GenBank/DDBJ whole genome shotgun (WGS) entry which is preliminary data.</text>
</comment>
<feature type="region of interest" description="Disordered" evidence="1">
    <location>
        <begin position="39"/>
        <end position="65"/>
    </location>
</feature>
<organism evidence="2 3">
    <name type="scientific">Arthrobacter pullicola</name>
    <dbReference type="NCBI Taxonomy" id="2762224"/>
    <lineage>
        <taxon>Bacteria</taxon>
        <taxon>Bacillati</taxon>
        <taxon>Actinomycetota</taxon>
        <taxon>Actinomycetes</taxon>
        <taxon>Micrococcales</taxon>
        <taxon>Micrococcaceae</taxon>
        <taxon>Arthrobacter</taxon>
    </lineage>
</organism>
<proteinExistence type="predicted"/>
<reference evidence="2 3" key="1">
    <citation type="submission" date="2020-08" db="EMBL/GenBank/DDBJ databases">
        <title>A Genomic Blueprint of the Chicken Gut Microbiome.</title>
        <authorList>
            <person name="Gilroy R."/>
            <person name="Ravi A."/>
            <person name="Getino M."/>
            <person name="Pursley I."/>
            <person name="Horton D.L."/>
            <person name="Alikhan N.-F."/>
            <person name="Baker D."/>
            <person name="Gharbi K."/>
            <person name="Hall N."/>
            <person name="Watson M."/>
            <person name="Adriaenssens E.M."/>
            <person name="Foster-Nyarko E."/>
            <person name="Jarju S."/>
            <person name="Secka A."/>
            <person name="Antonio M."/>
            <person name="Oren A."/>
            <person name="Chaudhuri R."/>
            <person name="La Ragione R.M."/>
            <person name="Hildebrand F."/>
            <person name="Pallen M.J."/>
        </authorList>
    </citation>
    <scope>NUCLEOTIDE SEQUENCE [LARGE SCALE GENOMIC DNA]</scope>
    <source>
        <strain evidence="2 3">Sa2BUA2</strain>
    </source>
</reference>
<feature type="compositionally biased region" description="Low complexity" evidence="1">
    <location>
        <begin position="54"/>
        <end position="65"/>
    </location>
</feature>